<evidence type="ECO:0000313" key="3">
    <source>
        <dbReference type="EMBL" id="SDR76246.1"/>
    </source>
</evidence>
<evidence type="ECO:0000256" key="2">
    <source>
        <dbReference type="SAM" id="Phobius"/>
    </source>
</evidence>
<sequence>MTTQQQIDAPTAKPPRDPQAFTRGDQLAWKIVAYVLSGVAVAGTAAALIVFVVLAT</sequence>
<feature type="transmembrane region" description="Helical" evidence="2">
    <location>
        <begin position="31"/>
        <end position="55"/>
    </location>
</feature>
<reference evidence="4" key="1">
    <citation type="submission" date="2016-10" db="EMBL/GenBank/DDBJ databases">
        <authorList>
            <person name="Varghese N."/>
            <person name="Submissions S."/>
        </authorList>
    </citation>
    <scope>NUCLEOTIDE SEQUENCE [LARGE SCALE GENOMIC DNA]</scope>
    <source>
        <strain evidence="4">DSM 22965</strain>
    </source>
</reference>
<keyword evidence="2" id="KW-1133">Transmembrane helix</keyword>
<dbReference type="Proteomes" id="UP000199649">
    <property type="component" value="Chromosome I"/>
</dbReference>
<keyword evidence="2" id="KW-0472">Membrane</keyword>
<name>A0A1H1LNY7_9MICO</name>
<accession>A0A1H1LNY7</accession>
<dbReference type="AlphaFoldDB" id="A0A1H1LNY7"/>
<dbReference type="EMBL" id="LT629734">
    <property type="protein sequence ID" value="SDR76246.1"/>
    <property type="molecule type" value="Genomic_DNA"/>
</dbReference>
<feature type="region of interest" description="Disordered" evidence="1">
    <location>
        <begin position="1"/>
        <end position="20"/>
    </location>
</feature>
<gene>
    <name evidence="3" type="ORF">SAMN04489719_0691</name>
</gene>
<keyword evidence="2" id="KW-0812">Transmembrane</keyword>
<protein>
    <submittedName>
        <fullName evidence="3">Uncharacterized protein</fullName>
    </submittedName>
</protein>
<proteinExistence type="predicted"/>
<keyword evidence="4" id="KW-1185">Reference proteome</keyword>
<evidence type="ECO:0000256" key="1">
    <source>
        <dbReference type="SAM" id="MobiDB-lite"/>
    </source>
</evidence>
<organism evidence="3 4">
    <name type="scientific">Agrococcus carbonis</name>
    <dbReference type="NCBI Taxonomy" id="684552"/>
    <lineage>
        <taxon>Bacteria</taxon>
        <taxon>Bacillati</taxon>
        <taxon>Actinomycetota</taxon>
        <taxon>Actinomycetes</taxon>
        <taxon>Micrococcales</taxon>
        <taxon>Microbacteriaceae</taxon>
        <taxon>Agrococcus</taxon>
    </lineage>
</organism>
<evidence type="ECO:0000313" key="4">
    <source>
        <dbReference type="Proteomes" id="UP000199649"/>
    </source>
</evidence>
<dbReference type="RefSeq" id="WP_157674138.1">
    <property type="nucleotide sequence ID" value="NZ_LT629734.1"/>
</dbReference>